<reference evidence="3 4" key="1">
    <citation type="submission" date="2023-07" db="EMBL/GenBank/DDBJ databases">
        <title>Sequencing the genomes of 1000 actinobacteria strains.</title>
        <authorList>
            <person name="Klenk H.-P."/>
        </authorList>
    </citation>
    <scope>NUCLEOTIDE SEQUENCE [LARGE SCALE GENOMIC DNA]</scope>
    <source>
        <strain evidence="3 4">DSM 102162</strain>
    </source>
</reference>
<dbReference type="EMBL" id="JAUSQW010000001">
    <property type="protein sequence ID" value="MDP9801714.1"/>
    <property type="molecule type" value="Genomic_DNA"/>
</dbReference>
<dbReference type="Proteomes" id="UP001235966">
    <property type="component" value="Unassembled WGS sequence"/>
</dbReference>
<dbReference type="InterPro" id="IPR001173">
    <property type="entry name" value="Glyco_trans_2-like"/>
</dbReference>
<dbReference type="SUPFAM" id="SSF53448">
    <property type="entry name" value="Nucleotide-diphospho-sugar transferases"/>
    <property type="match status" value="1"/>
</dbReference>
<keyword evidence="4" id="KW-1185">Reference proteome</keyword>
<proteinExistence type="inferred from homology"/>
<feature type="domain" description="Glycosyltransferase 2-like" evidence="2">
    <location>
        <begin position="3"/>
        <end position="162"/>
    </location>
</feature>
<name>A0ABT9NDC3_9ACTO</name>
<dbReference type="InterPro" id="IPR050256">
    <property type="entry name" value="Glycosyltransferase_2"/>
</dbReference>
<dbReference type="InterPro" id="IPR029044">
    <property type="entry name" value="Nucleotide-diphossugar_trans"/>
</dbReference>
<evidence type="ECO:0000256" key="1">
    <source>
        <dbReference type="ARBA" id="ARBA00006739"/>
    </source>
</evidence>
<accession>A0ABT9NDC3</accession>
<dbReference type="CDD" id="cd04179">
    <property type="entry name" value="DPM_DPG-synthase_like"/>
    <property type="match status" value="1"/>
</dbReference>
<comment type="caution">
    <text evidence="3">The sequence shown here is derived from an EMBL/GenBank/DDBJ whole genome shotgun (WGS) entry which is preliminary data.</text>
</comment>
<evidence type="ECO:0000313" key="4">
    <source>
        <dbReference type="Proteomes" id="UP001235966"/>
    </source>
</evidence>
<gene>
    <name evidence="3" type="ORF">J2S49_001790</name>
</gene>
<dbReference type="PANTHER" id="PTHR48090">
    <property type="entry name" value="UNDECAPRENYL-PHOSPHATE 4-DEOXY-4-FORMAMIDO-L-ARABINOSE TRANSFERASE-RELATED"/>
    <property type="match status" value="1"/>
</dbReference>
<dbReference type="Pfam" id="PF00535">
    <property type="entry name" value="Glycos_transf_2"/>
    <property type="match status" value="1"/>
</dbReference>
<dbReference type="Gene3D" id="3.90.550.10">
    <property type="entry name" value="Spore Coat Polysaccharide Biosynthesis Protein SpsA, Chain A"/>
    <property type="match status" value="1"/>
</dbReference>
<comment type="similarity">
    <text evidence="1">Belongs to the glycosyltransferase 2 family.</text>
</comment>
<sequence>MVVLVPCYNEAGGIANVVEGLRRSGYDYLVINDCSTDNSAQILRSVGANFLDLPNNLGIGGAMQTGYRWAQRHGYDVAIQFDGDGQHRTDEIDKIVGPILAGEADFVVGSRFVGDAKGAGFQSTWLRRVGIKTISSVTKFLTRGKTILDSTSGFRAANSEIIQQFADRYPSEYPEPLTNLAVLKSRLRTLEVPVTMNEREFGESSIGGLSSVYYMLNVVIQLFLVSRFPQEDF</sequence>
<dbReference type="PANTHER" id="PTHR48090:SF7">
    <property type="entry name" value="RFBJ PROTEIN"/>
    <property type="match status" value="1"/>
</dbReference>
<evidence type="ECO:0000313" key="3">
    <source>
        <dbReference type="EMBL" id="MDP9801714.1"/>
    </source>
</evidence>
<protein>
    <submittedName>
        <fullName evidence="3">Glycosyltransferase involved in cell wall biosynthesis</fullName>
    </submittedName>
</protein>
<organism evidence="3 4">
    <name type="scientific">Arcanobacterium wilhelmae</name>
    <dbReference type="NCBI Taxonomy" id="1803177"/>
    <lineage>
        <taxon>Bacteria</taxon>
        <taxon>Bacillati</taxon>
        <taxon>Actinomycetota</taxon>
        <taxon>Actinomycetes</taxon>
        <taxon>Actinomycetales</taxon>
        <taxon>Actinomycetaceae</taxon>
        <taxon>Arcanobacterium</taxon>
    </lineage>
</organism>
<dbReference type="RefSeq" id="WP_278059998.1">
    <property type="nucleotide sequence ID" value="NZ_CP121247.1"/>
</dbReference>
<evidence type="ECO:0000259" key="2">
    <source>
        <dbReference type="Pfam" id="PF00535"/>
    </source>
</evidence>